<evidence type="ECO:0000256" key="8">
    <source>
        <dbReference type="SAM" id="Phobius"/>
    </source>
</evidence>
<feature type="transmembrane region" description="Helical" evidence="8">
    <location>
        <begin position="97"/>
        <end position="120"/>
    </location>
</feature>
<dbReference type="EMBL" id="CADCUT010000188">
    <property type="protein sequence ID" value="CAA9429560.1"/>
    <property type="molecule type" value="Genomic_DNA"/>
</dbReference>
<feature type="transmembrane region" description="Helical" evidence="8">
    <location>
        <begin position="46"/>
        <end position="66"/>
    </location>
</feature>
<dbReference type="PANTHER" id="PTHR32196">
    <property type="entry name" value="ABC TRANSPORTER PERMEASE PROTEIN YPHD-RELATED-RELATED"/>
    <property type="match status" value="1"/>
</dbReference>
<name>A0A6J4PZ14_9ACTN</name>
<evidence type="ECO:0000256" key="6">
    <source>
        <dbReference type="ARBA" id="ARBA00022989"/>
    </source>
</evidence>
<evidence type="ECO:0000256" key="1">
    <source>
        <dbReference type="ARBA" id="ARBA00004651"/>
    </source>
</evidence>
<keyword evidence="4" id="KW-0997">Cell inner membrane</keyword>
<dbReference type="Pfam" id="PF02653">
    <property type="entry name" value="BPD_transp_2"/>
    <property type="match status" value="1"/>
</dbReference>
<dbReference type="GO" id="GO:0022857">
    <property type="term" value="F:transmembrane transporter activity"/>
    <property type="evidence" value="ECO:0007669"/>
    <property type="project" value="InterPro"/>
</dbReference>
<keyword evidence="5 8" id="KW-0812">Transmembrane</keyword>
<organism evidence="9">
    <name type="scientific">uncultured Rubrobacteraceae bacterium</name>
    <dbReference type="NCBI Taxonomy" id="349277"/>
    <lineage>
        <taxon>Bacteria</taxon>
        <taxon>Bacillati</taxon>
        <taxon>Actinomycetota</taxon>
        <taxon>Rubrobacteria</taxon>
        <taxon>Rubrobacterales</taxon>
        <taxon>Rubrobacteraceae</taxon>
        <taxon>environmental samples</taxon>
    </lineage>
</organism>
<evidence type="ECO:0000256" key="3">
    <source>
        <dbReference type="ARBA" id="ARBA00022475"/>
    </source>
</evidence>
<feature type="transmembrane region" description="Helical" evidence="8">
    <location>
        <begin position="236"/>
        <end position="255"/>
    </location>
</feature>
<dbReference type="AlphaFoldDB" id="A0A6J4PZ14"/>
<reference evidence="9" key="1">
    <citation type="submission" date="2020-02" db="EMBL/GenBank/DDBJ databases">
        <authorList>
            <person name="Meier V. D."/>
        </authorList>
    </citation>
    <scope>NUCLEOTIDE SEQUENCE</scope>
    <source>
        <strain evidence="9">AVDCRST_MAG03</strain>
    </source>
</reference>
<keyword evidence="6 8" id="KW-1133">Transmembrane helix</keyword>
<sequence length="325" mass="32932">MDKSRGRFSWARILDFAPQLLLVVIVAVAAVVDPRIIAAANMVDVLVQATPIALVALGAMVVLVSGGIDFSPAYGVSLCSVLIGATLLSGGSLIEAMVWGIGGGVVLGLFNGLVIGVLGIPPFVTTFASLTIVQGLTLLLATETLIVQNPTLDALGSGSFGPVPIAVLVVGLVSALVVGVVRYTRFGLRSYALGSNAEAARLSGVPMVRQQVLIYVFSGLMTALAAVLLVGRVSIIAPNIGGISLLLDAITATVIGGTSIFGGRGSVGGTLTGAVIVSLVTNILRVLGVDPSSQEFFKGAIIIVALSAEAGFRALQNRASSAGTR</sequence>
<keyword evidence="7 8" id="KW-0472">Membrane</keyword>
<evidence type="ECO:0000256" key="4">
    <source>
        <dbReference type="ARBA" id="ARBA00022519"/>
    </source>
</evidence>
<feature type="transmembrane region" description="Helical" evidence="8">
    <location>
        <begin position="20"/>
        <end position="40"/>
    </location>
</feature>
<dbReference type="GO" id="GO:0005886">
    <property type="term" value="C:plasma membrane"/>
    <property type="evidence" value="ECO:0007669"/>
    <property type="project" value="UniProtKB-SubCell"/>
</dbReference>
<evidence type="ECO:0008006" key="10">
    <source>
        <dbReference type="Google" id="ProtNLM"/>
    </source>
</evidence>
<feature type="transmembrane region" description="Helical" evidence="8">
    <location>
        <begin position="73"/>
        <end position="91"/>
    </location>
</feature>
<evidence type="ECO:0000256" key="2">
    <source>
        <dbReference type="ARBA" id="ARBA00022448"/>
    </source>
</evidence>
<dbReference type="InterPro" id="IPR001851">
    <property type="entry name" value="ABC_transp_permease"/>
</dbReference>
<feature type="transmembrane region" description="Helical" evidence="8">
    <location>
        <begin position="267"/>
        <end position="284"/>
    </location>
</feature>
<proteinExistence type="predicted"/>
<evidence type="ECO:0000256" key="7">
    <source>
        <dbReference type="ARBA" id="ARBA00023136"/>
    </source>
</evidence>
<dbReference type="CDD" id="cd06579">
    <property type="entry name" value="TM_PBP1_transp_AraH_like"/>
    <property type="match status" value="1"/>
</dbReference>
<dbReference type="PANTHER" id="PTHR32196:SF21">
    <property type="entry name" value="ABC TRANSPORTER PERMEASE PROTEIN YPHD-RELATED"/>
    <property type="match status" value="1"/>
</dbReference>
<evidence type="ECO:0000256" key="5">
    <source>
        <dbReference type="ARBA" id="ARBA00022692"/>
    </source>
</evidence>
<gene>
    <name evidence="9" type="ORF">AVDCRST_MAG03-3136</name>
</gene>
<protein>
    <recommendedName>
        <fullName evidence="10">Ribose ABC transport system, permease protein RbsC</fullName>
    </recommendedName>
</protein>
<feature type="transmembrane region" description="Helical" evidence="8">
    <location>
        <begin position="159"/>
        <end position="181"/>
    </location>
</feature>
<evidence type="ECO:0000313" key="9">
    <source>
        <dbReference type="EMBL" id="CAA9429560.1"/>
    </source>
</evidence>
<comment type="subcellular location">
    <subcellularLocation>
        <location evidence="1">Cell membrane</location>
        <topology evidence="1">Multi-pass membrane protein</topology>
    </subcellularLocation>
</comment>
<keyword evidence="3" id="KW-1003">Cell membrane</keyword>
<feature type="transmembrane region" description="Helical" evidence="8">
    <location>
        <begin position="212"/>
        <end position="230"/>
    </location>
</feature>
<keyword evidence="2" id="KW-0813">Transport</keyword>
<accession>A0A6J4PZ14</accession>